<feature type="transmembrane region" description="Helical" evidence="2">
    <location>
        <begin position="374"/>
        <end position="397"/>
    </location>
</feature>
<feature type="transmembrane region" description="Helical" evidence="2">
    <location>
        <begin position="190"/>
        <end position="216"/>
    </location>
</feature>
<reference evidence="3" key="1">
    <citation type="submission" date="2020-07" db="EMBL/GenBank/DDBJ databases">
        <title>Huge and variable diversity of episymbiotic CPR bacteria and DPANN archaea in groundwater ecosystems.</title>
        <authorList>
            <person name="He C.Y."/>
            <person name="Keren R."/>
            <person name="Whittaker M."/>
            <person name="Farag I.F."/>
            <person name="Doudna J."/>
            <person name="Cate J.H.D."/>
            <person name="Banfield J.F."/>
        </authorList>
    </citation>
    <scope>NUCLEOTIDE SEQUENCE</scope>
    <source>
        <strain evidence="3">NC_groundwater_1813_Pr3_B-0.1um_71_17</strain>
    </source>
</reference>
<feature type="transmembrane region" description="Helical" evidence="2">
    <location>
        <begin position="29"/>
        <end position="47"/>
    </location>
</feature>
<dbReference type="AlphaFoldDB" id="A0A933SF68"/>
<feature type="compositionally biased region" description="Low complexity" evidence="1">
    <location>
        <begin position="11"/>
        <end position="23"/>
    </location>
</feature>
<feature type="transmembrane region" description="Helical" evidence="2">
    <location>
        <begin position="115"/>
        <end position="135"/>
    </location>
</feature>
<evidence type="ECO:0000313" key="4">
    <source>
        <dbReference type="Proteomes" id="UP000696931"/>
    </source>
</evidence>
<evidence type="ECO:0000256" key="1">
    <source>
        <dbReference type="SAM" id="MobiDB-lite"/>
    </source>
</evidence>
<proteinExistence type="predicted"/>
<dbReference type="Proteomes" id="UP000696931">
    <property type="component" value="Unassembled WGS sequence"/>
</dbReference>
<feature type="compositionally biased region" description="Basic residues" evidence="1">
    <location>
        <begin position="1"/>
        <end position="10"/>
    </location>
</feature>
<evidence type="ECO:0000256" key="2">
    <source>
        <dbReference type="SAM" id="Phobius"/>
    </source>
</evidence>
<keyword evidence="2" id="KW-0812">Transmembrane</keyword>
<feature type="transmembrane region" description="Helical" evidence="2">
    <location>
        <begin position="349"/>
        <end position="367"/>
    </location>
</feature>
<feature type="transmembrane region" description="Helical" evidence="2">
    <location>
        <begin position="417"/>
        <end position="439"/>
    </location>
</feature>
<keyword evidence="2" id="KW-0472">Membrane</keyword>
<name>A0A933SF68_UNCEI</name>
<keyword evidence="2" id="KW-1133">Transmembrane helix</keyword>
<protein>
    <submittedName>
        <fullName evidence="3">Uncharacterized protein</fullName>
    </submittedName>
</protein>
<feature type="transmembrane region" description="Helical" evidence="2">
    <location>
        <begin position="156"/>
        <end position="178"/>
    </location>
</feature>
<feature type="transmembrane region" description="Helical" evidence="2">
    <location>
        <begin position="236"/>
        <end position="261"/>
    </location>
</feature>
<feature type="transmembrane region" description="Helical" evidence="2">
    <location>
        <begin position="281"/>
        <end position="302"/>
    </location>
</feature>
<feature type="region of interest" description="Disordered" evidence="1">
    <location>
        <begin position="1"/>
        <end position="23"/>
    </location>
</feature>
<evidence type="ECO:0000313" key="3">
    <source>
        <dbReference type="EMBL" id="MBI5170628.1"/>
    </source>
</evidence>
<sequence length="530" mass="55566">MRSSRSRGARAARAPSAAAAPARPGSRGALVLALDCALVVALWLAFVRSLGHGGVVLGYDSIRDISYALGIARGQVALDPMLAGMPAWYPPGMPALFALASYASGRGIAECYASAAWWAAWCNPLVLFLLVRAVWGRASAWVALPCVLLGSRWWMLHAAIPMASVQTVVLVLGTLWAWHRAALTGGGWRFLALLLGAATLWCHVLCGSLALGAIALHACGDALHRRLARNVAGPGLLGRAATVVGGAGVLGAPPLVLQLGMVRLNDAPHHWFGPELWDARFALHAWSPFVALFGLAGVVLAVRDWRRTGWLAAYFFLALVGSMLGYAGHGFGAPVPWIIPHEFQWHEQLALMIAAATAITALARGVAARTGRALAPAVTVAALVLAVGPAVPQLGVAGSYLLTMGPEWKPVLATANWLGANAAVNSVVAASPAAGYLVCGLSGSRVVSMPAGHLNPAAAAGPLGADLATMLATTRESTFVRLARLHGVGYLLATNDHEPQELLHARYEHWASLEPVFRSDSAAVLYRVRL</sequence>
<organism evidence="3 4">
    <name type="scientific">Eiseniibacteriota bacterium</name>
    <dbReference type="NCBI Taxonomy" id="2212470"/>
    <lineage>
        <taxon>Bacteria</taxon>
        <taxon>Candidatus Eiseniibacteriota</taxon>
    </lineage>
</organism>
<gene>
    <name evidence="3" type="ORF">HZA61_14155</name>
</gene>
<comment type="caution">
    <text evidence="3">The sequence shown here is derived from an EMBL/GenBank/DDBJ whole genome shotgun (WGS) entry which is preliminary data.</text>
</comment>
<dbReference type="EMBL" id="JACRIW010000100">
    <property type="protein sequence ID" value="MBI5170628.1"/>
    <property type="molecule type" value="Genomic_DNA"/>
</dbReference>
<accession>A0A933SF68</accession>
<feature type="transmembrane region" description="Helical" evidence="2">
    <location>
        <begin position="309"/>
        <end position="329"/>
    </location>
</feature>